<dbReference type="Proteomes" id="UP000266188">
    <property type="component" value="Unassembled WGS sequence"/>
</dbReference>
<feature type="region of interest" description="Disordered" evidence="18">
    <location>
        <begin position="454"/>
        <end position="497"/>
    </location>
</feature>
<comment type="catalytic activity">
    <reaction evidence="1">
        <text>Hydrolysis of terminal, non-reducing beta-D-glucosyl residues with release of beta-D-glucose.</text>
        <dbReference type="EC" id="3.2.1.21"/>
    </reaction>
</comment>
<comment type="subcellular location">
    <subcellularLocation>
        <location evidence="3">Secreted</location>
    </subcellularLocation>
</comment>
<dbReference type="CDD" id="cd14752">
    <property type="entry name" value="GH31_N"/>
    <property type="match status" value="1"/>
</dbReference>
<comment type="similarity">
    <text evidence="4 17">Belongs to the glycosyl hydrolase 31 family.</text>
</comment>
<feature type="domain" description="Glycoside hydrolase family 31 N-terminal" evidence="20">
    <location>
        <begin position="95"/>
        <end position="214"/>
    </location>
</feature>
<dbReference type="PANTHER" id="PTHR22762">
    <property type="entry name" value="ALPHA-GLUCOSIDASE"/>
    <property type="match status" value="1"/>
</dbReference>
<dbReference type="EC" id="3.2.1.20" evidence="5"/>
<keyword evidence="11" id="KW-0325">Glycoprotein</keyword>
<dbReference type="GO" id="GO:0004558">
    <property type="term" value="F:alpha-1,4-glucosidase activity"/>
    <property type="evidence" value="ECO:0007669"/>
    <property type="project" value="UniProtKB-EC"/>
</dbReference>
<evidence type="ECO:0000256" key="18">
    <source>
        <dbReference type="SAM" id="MobiDB-lite"/>
    </source>
</evidence>
<dbReference type="AlphaFoldDB" id="A0A3A2ZNT5"/>
<evidence type="ECO:0000256" key="2">
    <source>
        <dbReference type="ARBA" id="ARBA00001657"/>
    </source>
</evidence>
<dbReference type="Pfam" id="PF21365">
    <property type="entry name" value="Glyco_hydro_31_3rd"/>
    <property type="match status" value="1"/>
</dbReference>
<keyword evidence="15" id="KW-0624">Polysaccharide degradation</keyword>
<evidence type="ECO:0000259" key="20">
    <source>
        <dbReference type="Pfam" id="PF13802"/>
    </source>
</evidence>
<dbReference type="GO" id="GO:0005576">
    <property type="term" value="C:extracellular region"/>
    <property type="evidence" value="ECO:0007669"/>
    <property type="project" value="UniProtKB-SubCell"/>
</dbReference>
<keyword evidence="9" id="KW-0732">Signal</keyword>
<dbReference type="PANTHER" id="PTHR22762:SF67">
    <property type="entry name" value="ALPHA_BETA-GLUCOSIDASE AGDC-RELATED"/>
    <property type="match status" value="1"/>
</dbReference>
<feature type="compositionally biased region" description="Pro residues" evidence="18">
    <location>
        <begin position="460"/>
        <end position="475"/>
    </location>
</feature>
<dbReference type="Pfam" id="PF13802">
    <property type="entry name" value="Gal_mutarotas_2"/>
    <property type="match status" value="1"/>
</dbReference>
<keyword evidence="8" id="KW-0964">Secreted</keyword>
<evidence type="ECO:0000256" key="17">
    <source>
        <dbReference type="RuleBase" id="RU361185"/>
    </source>
</evidence>
<dbReference type="GO" id="GO:0071555">
    <property type="term" value="P:cell wall organization"/>
    <property type="evidence" value="ECO:0007669"/>
    <property type="project" value="UniProtKB-KW"/>
</dbReference>
<dbReference type="InterPro" id="IPR011013">
    <property type="entry name" value="Gal_mutarotase_sf_dom"/>
</dbReference>
<evidence type="ECO:0000256" key="9">
    <source>
        <dbReference type="ARBA" id="ARBA00022729"/>
    </source>
</evidence>
<evidence type="ECO:0000256" key="5">
    <source>
        <dbReference type="ARBA" id="ARBA00012741"/>
    </source>
</evidence>
<dbReference type="GO" id="GO:0000272">
    <property type="term" value="P:polysaccharide catabolic process"/>
    <property type="evidence" value="ECO:0007669"/>
    <property type="project" value="UniProtKB-KW"/>
</dbReference>
<dbReference type="InterPro" id="IPR017853">
    <property type="entry name" value="GH"/>
</dbReference>
<dbReference type="InterPro" id="IPR013780">
    <property type="entry name" value="Glyco_hydro_b"/>
</dbReference>
<dbReference type="InterPro" id="IPR025887">
    <property type="entry name" value="Glyco_hydro_31_N_dom"/>
</dbReference>
<dbReference type="OrthoDB" id="5839090at2759"/>
<evidence type="ECO:0000259" key="21">
    <source>
        <dbReference type="Pfam" id="PF21365"/>
    </source>
</evidence>
<dbReference type="SUPFAM" id="SSF74650">
    <property type="entry name" value="Galactose mutarotase-like"/>
    <property type="match status" value="1"/>
</dbReference>
<evidence type="ECO:0000256" key="16">
    <source>
        <dbReference type="ARBA" id="ARBA00025512"/>
    </source>
</evidence>
<keyword evidence="12" id="KW-0119">Carbohydrate metabolism</keyword>
<keyword evidence="23" id="KW-1185">Reference proteome</keyword>
<evidence type="ECO:0000256" key="6">
    <source>
        <dbReference type="ARBA" id="ARBA00012744"/>
    </source>
</evidence>
<organism evidence="22 23">
    <name type="scientific">Aspergillus sclerotialis</name>
    <dbReference type="NCBI Taxonomy" id="2070753"/>
    <lineage>
        <taxon>Eukaryota</taxon>
        <taxon>Fungi</taxon>
        <taxon>Dikarya</taxon>
        <taxon>Ascomycota</taxon>
        <taxon>Pezizomycotina</taxon>
        <taxon>Eurotiomycetes</taxon>
        <taxon>Eurotiomycetidae</taxon>
        <taxon>Eurotiales</taxon>
        <taxon>Aspergillaceae</taxon>
        <taxon>Aspergillus</taxon>
        <taxon>Aspergillus subgen. Polypaecilum</taxon>
    </lineage>
</organism>
<feature type="compositionally biased region" description="Basic residues" evidence="18">
    <location>
        <begin position="484"/>
        <end position="494"/>
    </location>
</feature>
<dbReference type="EC" id="3.2.1.21" evidence="6"/>
<keyword evidence="13 17" id="KW-0326">Glycosidase</keyword>
<evidence type="ECO:0000256" key="11">
    <source>
        <dbReference type="ARBA" id="ARBA00023180"/>
    </source>
</evidence>
<evidence type="ECO:0000313" key="22">
    <source>
        <dbReference type="EMBL" id="RJE21024.1"/>
    </source>
</evidence>
<dbReference type="STRING" id="2070753.A0A3A2ZNT5"/>
<evidence type="ECO:0000256" key="14">
    <source>
        <dbReference type="ARBA" id="ARBA00023316"/>
    </source>
</evidence>
<evidence type="ECO:0000259" key="19">
    <source>
        <dbReference type="Pfam" id="PF01055"/>
    </source>
</evidence>
<dbReference type="GO" id="GO:0008422">
    <property type="term" value="F:beta-glucosidase activity"/>
    <property type="evidence" value="ECO:0007669"/>
    <property type="project" value="UniProtKB-EC"/>
</dbReference>
<dbReference type="PROSITE" id="PS00129">
    <property type="entry name" value="GLYCOSYL_HYDROL_F31_1"/>
    <property type="match status" value="1"/>
</dbReference>
<dbReference type="Gene3D" id="2.60.40.1760">
    <property type="entry name" value="glycosyl hydrolase (family 31)"/>
    <property type="match status" value="1"/>
</dbReference>
<dbReference type="InterPro" id="IPR000322">
    <property type="entry name" value="Glyco_hydro_31_TIM"/>
</dbReference>
<dbReference type="CDD" id="cd06602">
    <property type="entry name" value="GH31_MGAM_SI_GAA"/>
    <property type="match status" value="1"/>
</dbReference>
<evidence type="ECO:0000256" key="12">
    <source>
        <dbReference type="ARBA" id="ARBA00023277"/>
    </source>
</evidence>
<evidence type="ECO:0000313" key="23">
    <source>
        <dbReference type="Proteomes" id="UP000266188"/>
    </source>
</evidence>
<evidence type="ECO:0000256" key="7">
    <source>
        <dbReference type="ARBA" id="ARBA00014002"/>
    </source>
</evidence>
<dbReference type="GO" id="GO:0030246">
    <property type="term" value="F:carbohydrate binding"/>
    <property type="evidence" value="ECO:0007669"/>
    <property type="project" value="InterPro"/>
</dbReference>
<proteinExistence type="inferred from homology"/>
<comment type="function">
    <text evidence="16">Glucosidase involved in the degradation of cellulosic biomass. Has both alpha- and beta-glucosidase activity.</text>
</comment>
<evidence type="ECO:0000256" key="4">
    <source>
        <dbReference type="ARBA" id="ARBA00007806"/>
    </source>
</evidence>
<comment type="catalytic activity">
    <reaction evidence="2">
        <text>Hydrolysis of terminal, non-reducing (1-&gt;4)-linked alpha-D-glucose residues with release of alpha-D-glucose.</text>
        <dbReference type="EC" id="3.2.1.20"/>
    </reaction>
</comment>
<evidence type="ECO:0000256" key="10">
    <source>
        <dbReference type="ARBA" id="ARBA00022801"/>
    </source>
</evidence>
<evidence type="ECO:0000256" key="15">
    <source>
        <dbReference type="ARBA" id="ARBA00023326"/>
    </source>
</evidence>
<evidence type="ECO:0000256" key="3">
    <source>
        <dbReference type="ARBA" id="ARBA00004613"/>
    </source>
</evidence>
<keyword evidence="10 17" id="KW-0378">Hydrolase</keyword>
<keyword evidence="14" id="KW-0961">Cell wall biogenesis/degradation</keyword>
<feature type="domain" description="Glycosyl hydrolase family 31 C-terminal" evidence="21">
    <location>
        <begin position="687"/>
        <end position="775"/>
    </location>
</feature>
<name>A0A3A2ZNT5_9EURO</name>
<reference evidence="23" key="1">
    <citation type="submission" date="2017-02" db="EMBL/GenBank/DDBJ databases">
        <authorList>
            <person name="Tafer H."/>
            <person name="Lopandic K."/>
        </authorList>
    </citation>
    <scope>NUCLEOTIDE SEQUENCE [LARGE SCALE GENOMIC DNA]</scope>
    <source>
        <strain evidence="23">CBS 366.77</strain>
    </source>
</reference>
<gene>
    <name evidence="22" type="ORF">PHISCL_06645</name>
</gene>
<feature type="domain" description="Glycoside hydrolase family 31 TIM barrel" evidence="19">
    <location>
        <begin position="262"/>
        <end position="678"/>
    </location>
</feature>
<accession>A0A3A2ZNT5</accession>
<dbReference type="SUPFAM" id="SSF51011">
    <property type="entry name" value="Glycosyl hydrolase domain"/>
    <property type="match status" value="1"/>
</dbReference>
<dbReference type="EMBL" id="MVGC01000258">
    <property type="protein sequence ID" value="RJE21024.1"/>
    <property type="molecule type" value="Genomic_DNA"/>
</dbReference>
<comment type="caution">
    <text evidence="22">The sequence shown here is derived from an EMBL/GenBank/DDBJ whole genome shotgun (WGS) entry which is preliminary data.</text>
</comment>
<dbReference type="Pfam" id="PF01055">
    <property type="entry name" value="Glyco_hydro_31_2nd"/>
    <property type="match status" value="1"/>
</dbReference>
<sequence>MLGSLLLLVPLVGAAIIGPRDVQCPGYRASNVKESENSLTADLSLAGKACNTYGSDLQNLKLLVEYQTDERLHVMIHDKDEEVYQVPESVFPRPENKDGAKKSSALKFEYKKNPFSFKIKRGDEVLFDTSASDLIFQSQYLGLRTWLPEDPYLYGMGEHTDPMRLETENYTRTTWNRDSYGIPSHSNLYGDHPVYYDHRGESGTHAVFLLNSNGMDVKINKTDDGKQYLEYNILGGVFDFYFLAGPTPKEVSAQYAEIVGLPAMMSYWTFGFHQCRYGYQDVFNVAEVVYNYSQANIPLETMWTDIDYMDRRKIFTLDPKRFPLDKMRQLVDYLHDHDQKYIVMVDPALSVSDNGAFNRGKEQGTLMQHPNGDLYKGKSHTPKEGYKLTNIGVVWPGVAAFPDWFNPKTQDYWNNEFSAFFNANKGVNIDGLWIDMNEASNFCPYPCEDPAKFAKANGNPPTPPPVRENPRPLPGFPEDFQPPKQKRGDRKGKKLGLPDRDLINPKYKIANYAGSISNKTIDTDLIHAGEGYAEYDTHNLYGTMMSTASRNAMEKRRPKVRPLVITRSTFAGAGTGVGHWLGDNLSQWNQYRISIAQMLVFASMFQVPMIGSDVCGFGGNTTEELCARWASLGAFNTFYRNHNELGSISQEFYRWDKVADSAKKAIDIRYRLLDYTYTYFHRQTQRGEPFLMPMFYLYPKDKNTFSNDLQFFYGDGLLVSPVTEEGKTSVDAYFPNDIFYDWYTGRPVRGEGKNKTLSNIDITHIPLHIRGGNIIPLRTSSAMTTTELRKKGFELIIAPGLDGTATGSLYVDDGDSLEQKYTLQVNFEFKDSTLRIDGEFNFGEPIMLEKATLLGQKDMETGKRGADDAVRFVRKGEKMVKEVNFALEKPASIQFRGAN</sequence>
<evidence type="ECO:0000256" key="8">
    <source>
        <dbReference type="ARBA" id="ARBA00022525"/>
    </source>
</evidence>
<dbReference type="InterPro" id="IPR048395">
    <property type="entry name" value="Glyco_hydro_31_C"/>
</dbReference>
<evidence type="ECO:0000256" key="13">
    <source>
        <dbReference type="ARBA" id="ARBA00023295"/>
    </source>
</evidence>
<dbReference type="Gene3D" id="2.60.40.1180">
    <property type="entry name" value="Golgi alpha-mannosidase II"/>
    <property type="match status" value="2"/>
</dbReference>
<dbReference type="InterPro" id="IPR030458">
    <property type="entry name" value="Glyco_hydro_31_AS"/>
</dbReference>
<dbReference type="Gene3D" id="3.20.20.80">
    <property type="entry name" value="Glycosidases"/>
    <property type="match status" value="1"/>
</dbReference>
<dbReference type="SUPFAM" id="SSF51445">
    <property type="entry name" value="(Trans)glycosidases"/>
    <property type="match status" value="1"/>
</dbReference>
<protein>
    <recommendedName>
        <fullName evidence="7">Probable alpha/beta-glucosidase agdC</fullName>
        <ecNumber evidence="5">3.2.1.20</ecNumber>
        <ecNumber evidence="6">3.2.1.21</ecNumber>
    </recommendedName>
</protein>
<evidence type="ECO:0000256" key="1">
    <source>
        <dbReference type="ARBA" id="ARBA00000448"/>
    </source>
</evidence>